<proteinExistence type="predicted"/>
<name>A0A1H5PA27_9ACTN</name>
<dbReference type="Proteomes" id="UP000181980">
    <property type="component" value="Unassembled WGS sequence"/>
</dbReference>
<protein>
    <recommendedName>
        <fullName evidence="4">DUF998 domain-containing protein</fullName>
    </recommendedName>
</protein>
<gene>
    <name evidence="2" type="ORF">SAMN04488561_3954</name>
</gene>
<evidence type="ECO:0000256" key="1">
    <source>
        <dbReference type="SAM" id="Phobius"/>
    </source>
</evidence>
<keyword evidence="3" id="KW-1185">Reference proteome</keyword>
<evidence type="ECO:0000313" key="2">
    <source>
        <dbReference type="EMBL" id="SEF10560.1"/>
    </source>
</evidence>
<feature type="transmembrane region" description="Helical" evidence="1">
    <location>
        <begin position="117"/>
        <end position="136"/>
    </location>
</feature>
<evidence type="ECO:0000313" key="3">
    <source>
        <dbReference type="Proteomes" id="UP000181980"/>
    </source>
</evidence>
<dbReference type="RefSeq" id="WP_069109745.1">
    <property type="nucleotide sequence ID" value="NZ_FNUC01000004.1"/>
</dbReference>
<sequence length="192" mass="20493">MGLIGSAAAALFIVVFTVDGWRRPGYRPLYHPVSALALGRRGWVQTTNFLVGGAGFLVGAAGLWAEFPWIAAAVAVLGLALAASGVWAMDPMRGYPPGTPSSTPERYSRAHRWHDNTGALLFLGLPVTAVLTAVIGPDGWLRWYSVATALASGLLFARFGIGWEADDARTGLWQRLTIVVGWTWLAVLFAAA</sequence>
<feature type="transmembrane region" description="Helical" evidence="1">
    <location>
        <begin position="143"/>
        <end position="161"/>
    </location>
</feature>
<evidence type="ECO:0008006" key="4">
    <source>
        <dbReference type="Google" id="ProtNLM"/>
    </source>
</evidence>
<organism evidence="2 3">
    <name type="scientific">Jiangella alba</name>
    <dbReference type="NCBI Taxonomy" id="561176"/>
    <lineage>
        <taxon>Bacteria</taxon>
        <taxon>Bacillati</taxon>
        <taxon>Actinomycetota</taxon>
        <taxon>Actinomycetes</taxon>
        <taxon>Jiangellales</taxon>
        <taxon>Jiangellaceae</taxon>
        <taxon>Jiangella</taxon>
    </lineage>
</organism>
<dbReference type="AlphaFoldDB" id="A0A1H5PA27"/>
<feature type="transmembrane region" description="Helical" evidence="1">
    <location>
        <begin position="44"/>
        <end position="64"/>
    </location>
</feature>
<dbReference type="InterPro" id="IPR009339">
    <property type="entry name" value="DUF998"/>
</dbReference>
<keyword evidence="1" id="KW-0812">Transmembrane</keyword>
<feature type="transmembrane region" description="Helical" evidence="1">
    <location>
        <begin position="173"/>
        <end position="191"/>
    </location>
</feature>
<dbReference type="EMBL" id="FNUC01000004">
    <property type="protein sequence ID" value="SEF10560.1"/>
    <property type="molecule type" value="Genomic_DNA"/>
</dbReference>
<accession>A0A1H5PA27</accession>
<dbReference type="STRING" id="561176.SAMN04488561_3954"/>
<keyword evidence="1" id="KW-0472">Membrane</keyword>
<keyword evidence="1" id="KW-1133">Transmembrane helix</keyword>
<dbReference type="Pfam" id="PF06197">
    <property type="entry name" value="DUF998"/>
    <property type="match status" value="1"/>
</dbReference>
<feature type="transmembrane region" description="Helical" evidence="1">
    <location>
        <begin position="69"/>
        <end position="89"/>
    </location>
</feature>
<reference evidence="3" key="1">
    <citation type="submission" date="2016-10" db="EMBL/GenBank/DDBJ databases">
        <authorList>
            <person name="Varghese N."/>
            <person name="Submissions S."/>
        </authorList>
    </citation>
    <scope>NUCLEOTIDE SEQUENCE [LARGE SCALE GENOMIC DNA]</scope>
    <source>
        <strain evidence="3">DSM 45237</strain>
    </source>
</reference>
<dbReference type="OrthoDB" id="8159487at2"/>